<dbReference type="InterPro" id="IPR051681">
    <property type="entry name" value="Ser/Thr_Kinases-Pseudokinases"/>
</dbReference>
<dbReference type="GO" id="GO:0005524">
    <property type="term" value="F:ATP binding"/>
    <property type="evidence" value="ECO:0007669"/>
    <property type="project" value="InterPro"/>
</dbReference>
<keyword evidence="2" id="KW-0808">Transferase</keyword>
<evidence type="ECO:0000313" key="3">
    <source>
        <dbReference type="Proteomes" id="UP001163293"/>
    </source>
</evidence>
<dbReference type="Gene3D" id="3.30.200.20">
    <property type="entry name" value="Phosphorylase Kinase, domain 1"/>
    <property type="match status" value="1"/>
</dbReference>
<dbReference type="InterPro" id="IPR000719">
    <property type="entry name" value="Prot_kinase_dom"/>
</dbReference>
<proteinExistence type="predicted"/>
<dbReference type="Gene3D" id="1.10.510.10">
    <property type="entry name" value="Transferase(Phosphotransferase) domain 1"/>
    <property type="match status" value="1"/>
</dbReference>
<dbReference type="InterPro" id="IPR011009">
    <property type="entry name" value="Kinase-like_dom_sf"/>
</dbReference>
<dbReference type="Pfam" id="PF00069">
    <property type="entry name" value="Pkinase"/>
    <property type="match status" value="1"/>
</dbReference>
<protein>
    <submittedName>
        <fullName evidence="2">Protein kinase</fullName>
    </submittedName>
</protein>
<accession>A0AAX3EMP9</accession>
<dbReference type="SMART" id="SM00220">
    <property type="entry name" value="S_TKc"/>
    <property type="match status" value="1"/>
</dbReference>
<dbReference type="AlphaFoldDB" id="A0AAX3EMP9"/>
<gene>
    <name evidence="2" type="ORF">NL394_08480</name>
</gene>
<sequence>MAEKDHGPGHGAGSRFAIKCIAVPEKDAGNVPMVDGASREVAVMSSLRHGHLLRVHDVVQFSGYGSDGVGLVLDYAAGGSLAALVAIRGSLGIGEAVTVLVPLAHALSYLHGEGTVHGDISPGNVLFTSHGKPLLADLGTASLLGEVQDSHPAGTEGFADSFSTGRAGRRILQPARDVYSLAALGWFCLTGHAPEPGPERPPLPLLVPGVPSGLAAALEAGLDPDPKARPTAKEFGTAVHRSAAAHPVDLAGAVHPSVIPELLTRRRDADTRRRRLPWRRKRATPLVWESDVISSGTLRAAGRRSSGKGVRGGIIKAGTIGVAGLALLAAGAYLWPNGSPSQQTPDATAVSTGERSAVPVAGTTPFSHDLPADLAQALKATEPEAALPALSRVRDLALREGRPELLALVNGPGSPAEAADKDLSGHLASQGIRLGGLSTEVANVSLRSKDGNSAEVELTATTSDYEERDAAGRVMHRQPAGKPQDLRLVLKRTEGAWRIVEILASDQ</sequence>
<keyword evidence="2" id="KW-0418">Kinase</keyword>
<evidence type="ECO:0000259" key="1">
    <source>
        <dbReference type="PROSITE" id="PS50011"/>
    </source>
</evidence>
<keyword evidence="3" id="KW-1185">Reference proteome</keyword>
<dbReference type="EMBL" id="CP101185">
    <property type="protein sequence ID" value="UYV99220.1"/>
    <property type="molecule type" value="Genomic_DNA"/>
</dbReference>
<name>A0AAX3EMP9_PAEUR</name>
<dbReference type="GO" id="GO:0004674">
    <property type="term" value="F:protein serine/threonine kinase activity"/>
    <property type="evidence" value="ECO:0007669"/>
    <property type="project" value="TreeGrafter"/>
</dbReference>
<evidence type="ECO:0000313" key="2">
    <source>
        <dbReference type="EMBL" id="UYV99220.1"/>
    </source>
</evidence>
<feature type="domain" description="Protein kinase" evidence="1">
    <location>
        <begin position="1"/>
        <end position="249"/>
    </location>
</feature>
<dbReference type="SUPFAM" id="SSF56112">
    <property type="entry name" value="Protein kinase-like (PK-like)"/>
    <property type="match status" value="1"/>
</dbReference>
<dbReference type="RefSeq" id="WP_264398824.1">
    <property type="nucleotide sequence ID" value="NZ_CP101180.1"/>
</dbReference>
<dbReference type="PANTHER" id="PTHR44329">
    <property type="entry name" value="SERINE/THREONINE-PROTEIN KINASE TNNI3K-RELATED"/>
    <property type="match status" value="1"/>
</dbReference>
<reference evidence="2" key="1">
    <citation type="submission" date="2022-07" db="EMBL/GenBank/DDBJ databases">
        <authorList>
            <person name="Wu T."/>
        </authorList>
    </citation>
    <scope>NUCLEOTIDE SEQUENCE</scope>
    <source>
        <strain evidence="2">SD-1</strain>
    </source>
</reference>
<organism evidence="2 3">
    <name type="scientific">Paenarthrobacter ureafaciens</name>
    <dbReference type="NCBI Taxonomy" id="37931"/>
    <lineage>
        <taxon>Bacteria</taxon>
        <taxon>Bacillati</taxon>
        <taxon>Actinomycetota</taxon>
        <taxon>Actinomycetes</taxon>
        <taxon>Micrococcales</taxon>
        <taxon>Micrococcaceae</taxon>
        <taxon>Paenarthrobacter</taxon>
    </lineage>
</organism>
<dbReference type="Proteomes" id="UP001163293">
    <property type="component" value="Chromosome"/>
</dbReference>
<dbReference type="PROSITE" id="PS50011">
    <property type="entry name" value="PROTEIN_KINASE_DOM"/>
    <property type="match status" value="1"/>
</dbReference>